<dbReference type="Gramene" id="OGLUM12G14350.1">
    <property type="protein sequence ID" value="OGLUM12G14350.1"/>
    <property type="gene ID" value="OGLUM12G14350"/>
</dbReference>
<dbReference type="Proteomes" id="UP000026961">
    <property type="component" value="Chromosome 12"/>
</dbReference>
<feature type="compositionally biased region" description="Acidic residues" evidence="1">
    <location>
        <begin position="32"/>
        <end position="45"/>
    </location>
</feature>
<dbReference type="EnsemblPlants" id="OGLUM12G14350.1">
    <property type="protein sequence ID" value="OGLUM12G14350.1"/>
    <property type="gene ID" value="OGLUM12G14350"/>
</dbReference>
<reference evidence="2" key="2">
    <citation type="submission" date="2018-05" db="EMBL/GenBank/DDBJ databases">
        <title>OgluRS3 (Oryza glumaepatula Reference Sequence Version 3).</title>
        <authorList>
            <person name="Zhang J."/>
            <person name="Kudrna D."/>
            <person name="Lee S."/>
            <person name="Talag J."/>
            <person name="Welchert J."/>
            <person name="Wing R.A."/>
        </authorList>
    </citation>
    <scope>NUCLEOTIDE SEQUENCE [LARGE SCALE GENOMIC DNA]</scope>
</reference>
<evidence type="ECO:0000313" key="2">
    <source>
        <dbReference type="EnsemblPlants" id="OGLUM12G14350.1"/>
    </source>
</evidence>
<feature type="compositionally biased region" description="Low complexity" evidence="1">
    <location>
        <begin position="58"/>
        <end position="74"/>
    </location>
</feature>
<organism evidence="2">
    <name type="scientific">Oryza glumipatula</name>
    <dbReference type="NCBI Taxonomy" id="40148"/>
    <lineage>
        <taxon>Eukaryota</taxon>
        <taxon>Viridiplantae</taxon>
        <taxon>Streptophyta</taxon>
        <taxon>Embryophyta</taxon>
        <taxon>Tracheophyta</taxon>
        <taxon>Spermatophyta</taxon>
        <taxon>Magnoliopsida</taxon>
        <taxon>Liliopsida</taxon>
        <taxon>Poales</taxon>
        <taxon>Poaceae</taxon>
        <taxon>BOP clade</taxon>
        <taxon>Oryzoideae</taxon>
        <taxon>Oryzeae</taxon>
        <taxon>Oryzinae</taxon>
        <taxon>Oryza</taxon>
    </lineage>
</organism>
<feature type="region of interest" description="Disordered" evidence="1">
    <location>
        <begin position="1"/>
        <end position="128"/>
    </location>
</feature>
<name>A0A0E0BSZ3_9ORYZ</name>
<reference evidence="2" key="1">
    <citation type="submission" date="2015-04" db="UniProtKB">
        <authorList>
            <consortium name="EnsemblPlants"/>
        </authorList>
    </citation>
    <scope>IDENTIFICATION</scope>
</reference>
<evidence type="ECO:0000313" key="3">
    <source>
        <dbReference type="Proteomes" id="UP000026961"/>
    </source>
</evidence>
<sequence>MEVLSSPSSHRHLPLCCLSSPDPTSHGPDLESSVEGEAGDGEGTPEGEAGGGEGTAEGGEPTPRLSSIQSSSSIRATARRPEIHRRPTSTTATAADARRPTPARRPEIHRRPPLRPRHGGQRSVIAARRRRGVVVATELVRAPARGPLVGGGDEGRQR</sequence>
<dbReference type="AlphaFoldDB" id="A0A0E0BSZ3"/>
<accession>A0A0E0BSZ3</accession>
<evidence type="ECO:0000256" key="1">
    <source>
        <dbReference type="SAM" id="MobiDB-lite"/>
    </source>
</evidence>
<proteinExistence type="predicted"/>
<feature type="compositionally biased region" description="Basic and acidic residues" evidence="1">
    <location>
        <begin position="96"/>
        <end position="110"/>
    </location>
</feature>
<feature type="compositionally biased region" description="Basic residues" evidence="1">
    <location>
        <begin position="111"/>
        <end position="120"/>
    </location>
</feature>
<protein>
    <submittedName>
        <fullName evidence="2">Uncharacterized protein</fullName>
    </submittedName>
</protein>
<keyword evidence="3" id="KW-1185">Reference proteome</keyword>
<feature type="compositionally biased region" description="Gly residues" evidence="1">
    <location>
        <begin position="46"/>
        <end position="57"/>
    </location>
</feature>
<dbReference type="HOGENOM" id="CLU_141265_0_0_1"/>